<protein>
    <submittedName>
        <fullName evidence="2">Uncharacterized protein</fullName>
    </submittedName>
</protein>
<feature type="compositionally biased region" description="Basic and acidic residues" evidence="1">
    <location>
        <begin position="235"/>
        <end position="253"/>
    </location>
</feature>
<dbReference type="VEuPathDB" id="FungiDB:PLEOSDRAFT_158409"/>
<gene>
    <name evidence="2" type="ORF">PLEOSDRAFT_158409</name>
</gene>
<organism evidence="2 3">
    <name type="scientific">Pleurotus ostreatus (strain PC15)</name>
    <name type="common">Oyster mushroom</name>
    <dbReference type="NCBI Taxonomy" id="1137138"/>
    <lineage>
        <taxon>Eukaryota</taxon>
        <taxon>Fungi</taxon>
        <taxon>Dikarya</taxon>
        <taxon>Basidiomycota</taxon>
        <taxon>Agaricomycotina</taxon>
        <taxon>Agaricomycetes</taxon>
        <taxon>Agaricomycetidae</taxon>
        <taxon>Agaricales</taxon>
        <taxon>Pleurotineae</taxon>
        <taxon>Pleurotaceae</taxon>
        <taxon>Pleurotus</taxon>
    </lineage>
</organism>
<evidence type="ECO:0000256" key="1">
    <source>
        <dbReference type="SAM" id="MobiDB-lite"/>
    </source>
</evidence>
<dbReference type="Proteomes" id="UP000027073">
    <property type="component" value="Unassembled WGS sequence"/>
</dbReference>
<dbReference type="InParanoid" id="A0A067NL10"/>
<dbReference type="AlphaFoldDB" id="A0A067NL10"/>
<evidence type="ECO:0000313" key="2">
    <source>
        <dbReference type="EMBL" id="KDQ27715.1"/>
    </source>
</evidence>
<reference evidence="3" key="1">
    <citation type="journal article" date="2014" name="Proc. Natl. Acad. Sci. U.S.A.">
        <title>Extensive sampling of basidiomycete genomes demonstrates inadequacy of the white-rot/brown-rot paradigm for wood decay fungi.</title>
        <authorList>
            <person name="Riley R."/>
            <person name="Salamov A.A."/>
            <person name="Brown D.W."/>
            <person name="Nagy L.G."/>
            <person name="Floudas D."/>
            <person name="Held B.W."/>
            <person name="Levasseur A."/>
            <person name="Lombard V."/>
            <person name="Morin E."/>
            <person name="Otillar R."/>
            <person name="Lindquist E.A."/>
            <person name="Sun H."/>
            <person name="LaButti K.M."/>
            <person name="Schmutz J."/>
            <person name="Jabbour D."/>
            <person name="Luo H."/>
            <person name="Baker S.E."/>
            <person name="Pisabarro A.G."/>
            <person name="Walton J.D."/>
            <person name="Blanchette R.A."/>
            <person name="Henrissat B."/>
            <person name="Martin F."/>
            <person name="Cullen D."/>
            <person name="Hibbett D.S."/>
            <person name="Grigoriev I.V."/>
        </authorList>
    </citation>
    <scope>NUCLEOTIDE SEQUENCE [LARGE SCALE GENOMIC DNA]</scope>
    <source>
        <strain evidence="3">PC15</strain>
    </source>
</reference>
<evidence type="ECO:0000313" key="3">
    <source>
        <dbReference type="Proteomes" id="UP000027073"/>
    </source>
</evidence>
<sequence length="288" mass="32209">MQSLALPAIFFGLGGRIVLDMLTRSAESSFQEFLLLGVWEGVGVHCAFTYSDYGIIAAVGVALHLFVDFSGTQDLVRSFCTFIGVAAGVLSSEVLSNLINDNSKEHSKKRSYIDSYGDSHRDRAKEASKRKERGTYDSPRHKAFRQSHSDITSVDSNSELIHIRPFMTPREKEIAALRARASLADSERRRFKEERKWAVSQGDLARASQMKWQVKKYKALMESFLRQADIMASESDGRSTKVDQPRTHNEHRTKPQSNGTATGLAVNGNGLPPEKSHHRHRSSSKPQT</sequence>
<proteinExistence type="predicted"/>
<feature type="compositionally biased region" description="Basic residues" evidence="1">
    <location>
        <begin position="276"/>
        <end position="288"/>
    </location>
</feature>
<accession>A0A067NL10</accession>
<feature type="compositionally biased region" description="Basic and acidic residues" evidence="1">
    <location>
        <begin position="117"/>
        <end position="140"/>
    </location>
</feature>
<name>A0A067NL10_PLEO1</name>
<feature type="region of interest" description="Disordered" evidence="1">
    <location>
        <begin position="231"/>
        <end position="288"/>
    </location>
</feature>
<dbReference type="EMBL" id="KL198008">
    <property type="protein sequence ID" value="KDQ27715.1"/>
    <property type="molecule type" value="Genomic_DNA"/>
</dbReference>
<dbReference type="HOGENOM" id="CLU_066051_0_0_1"/>
<dbReference type="OrthoDB" id="3246365at2759"/>
<feature type="region of interest" description="Disordered" evidence="1">
    <location>
        <begin position="110"/>
        <end position="149"/>
    </location>
</feature>